<keyword evidence="1" id="KW-0378">Hydrolase</keyword>
<dbReference type="InterPro" id="IPR001584">
    <property type="entry name" value="Integrase_cat-core"/>
</dbReference>
<dbReference type="InterPro" id="IPR025724">
    <property type="entry name" value="GAG-pre-integrase_dom"/>
</dbReference>
<dbReference type="InterPro" id="IPR012337">
    <property type="entry name" value="RNaseH-like_sf"/>
</dbReference>
<gene>
    <name evidence="3" type="primary">POLX_942</name>
    <name evidence="3" type="ORF">CK203_117374</name>
</gene>
<dbReference type="GO" id="GO:0015074">
    <property type="term" value="P:DNA integration"/>
    <property type="evidence" value="ECO:0007669"/>
    <property type="project" value="InterPro"/>
</dbReference>
<evidence type="ECO:0000313" key="4">
    <source>
        <dbReference type="Proteomes" id="UP000288805"/>
    </source>
</evidence>
<evidence type="ECO:0000259" key="2">
    <source>
        <dbReference type="PROSITE" id="PS50994"/>
    </source>
</evidence>
<dbReference type="AlphaFoldDB" id="A0A438D680"/>
<keyword evidence="1" id="KW-0645">Protease</keyword>
<evidence type="ECO:0000313" key="3">
    <source>
        <dbReference type="EMBL" id="RVW31018.1"/>
    </source>
</evidence>
<dbReference type="PANTHER" id="PTHR42648:SF28">
    <property type="entry name" value="TRANSPOSON-ENCODED PROTEIN WITH RIBONUCLEASE H-LIKE AND RETROVIRUS ZINC FINGER-LIKE DOMAINS"/>
    <property type="match status" value="1"/>
</dbReference>
<accession>A0A438D680</accession>
<dbReference type="Proteomes" id="UP000288805">
    <property type="component" value="Unassembled WGS sequence"/>
</dbReference>
<dbReference type="Gene3D" id="3.30.420.10">
    <property type="entry name" value="Ribonuclease H-like superfamily/Ribonuclease H"/>
    <property type="match status" value="1"/>
</dbReference>
<dbReference type="PROSITE" id="PS50994">
    <property type="entry name" value="INTEGRASE"/>
    <property type="match status" value="1"/>
</dbReference>
<dbReference type="InterPro" id="IPR054722">
    <property type="entry name" value="PolX-like_BBD"/>
</dbReference>
<comment type="caution">
    <text evidence="3">The sequence shown here is derived from an EMBL/GenBank/DDBJ whole genome shotgun (WGS) entry which is preliminary data.</text>
</comment>
<dbReference type="SUPFAM" id="SSF53098">
    <property type="entry name" value="Ribonuclease H-like"/>
    <property type="match status" value="1"/>
</dbReference>
<dbReference type="PANTHER" id="PTHR42648">
    <property type="entry name" value="TRANSPOSASE, PUTATIVE-RELATED"/>
    <property type="match status" value="1"/>
</dbReference>
<dbReference type="Pfam" id="PF13976">
    <property type="entry name" value="gag_pre-integrs"/>
    <property type="match status" value="1"/>
</dbReference>
<protein>
    <submittedName>
        <fullName evidence="3">Retrovirus-related Pol polyprotein from transposon TNT 1-94</fullName>
    </submittedName>
</protein>
<feature type="domain" description="Integrase catalytic" evidence="2">
    <location>
        <begin position="241"/>
        <end position="333"/>
    </location>
</feature>
<name>A0A438D680_VITVI</name>
<dbReference type="GO" id="GO:0003676">
    <property type="term" value="F:nucleic acid binding"/>
    <property type="evidence" value="ECO:0007669"/>
    <property type="project" value="InterPro"/>
</dbReference>
<proteinExistence type="predicted"/>
<reference evidence="3 4" key="1">
    <citation type="journal article" date="2018" name="PLoS Genet.">
        <title>Population sequencing reveals clonal diversity and ancestral inbreeding in the grapevine cultivar Chardonnay.</title>
        <authorList>
            <person name="Roach M.J."/>
            <person name="Johnson D.L."/>
            <person name="Bohlmann J."/>
            <person name="van Vuuren H.J."/>
            <person name="Jones S.J."/>
            <person name="Pretorius I.S."/>
            <person name="Schmidt S.A."/>
            <person name="Borneman A.R."/>
        </authorList>
    </citation>
    <scope>NUCLEOTIDE SEQUENCE [LARGE SCALE GENOMIC DNA]</scope>
    <source>
        <strain evidence="4">cv. Chardonnay</strain>
        <tissue evidence="3">Leaf</tissue>
    </source>
</reference>
<sequence>MVKALYRKQPKGMDDMDWKDLEAKAEAMIRLCLADDVMYHVMDEESSTTIWLKLESRSVNYCSILMGNDASCKVARIGNIRIKMFDDVVRMLCDVRHVHELRKNLISLGTLDYNRFSFKSTSGVMKVSKGAMTVMKGQKLAGNIYKLLGTTIVGGVATTGSESDNTVLWHMRLGHMGECGMMDINLLKGIKTCKLDLCKYCVFGKQNKVLFKTTTHKTEGVLDYVHTNVWGPVRVASLGRNNGTKYTYSKFTELCEQHGIKRHFTVRKTLQQDVVGERMNRTIAERARCLILNIGLEKKFWVEAVNMACYLINRSPRATLDGKVAGEVWIGSLVDYFGLRVFGCPAYVHVSNEERSKLDAKSR</sequence>
<organism evidence="3 4">
    <name type="scientific">Vitis vinifera</name>
    <name type="common">Grape</name>
    <dbReference type="NCBI Taxonomy" id="29760"/>
    <lineage>
        <taxon>Eukaryota</taxon>
        <taxon>Viridiplantae</taxon>
        <taxon>Streptophyta</taxon>
        <taxon>Embryophyta</taxon>
        <taxon>Tracheophyta</taxon>
        <taxon>Spermatophyta</taxon>
        <taxon>Magnoliopsida</taxon>
        <taxon>eudicotyledons</taxon>
        <taxon>Gunneridae</taxon>
        <taxon>Pentapetalae</taxon>
        <taxon>rosids</taxon>
        <taxon>Vitales</taxon>
        <taxon>Vitaceae</taxon>
        <taxon>Viteae</taxon>
        <taxon>Vitis</taxon>
    </lineage>
</organism>
<evidence type="ECO:0000256" key="1">
    <source>
        <dbReference type="ARBA" id="ARBA00022670"/>
    </source>
</evidence>
<dbReference type="InterPro" id="IPR036397">
    <property type="entry name" value="RNaseH_sf"/>
</dbReference>
<dbReference type="Pfam" id="PF22936">
    <property type="entry name" value="Pol_BBD"/>
    <property type="match status" value="1"/>
</dbReference>
<dbReference type="InterPro" id="IPR039537">
    <property type="entry name" value="Retrotran_Ty1/copia-like"/>
</dbReference>
<dbReference type="GO" id="GO:0008233">
    <property type="term" value="F:peptidase activity"/>
    <property type="evidence" value="ECO:0007669"/>
    <property type="project" value="UniProtKB-KW"/>
</dbReference>
<dbReference type="EMBL" id="QGNW01001774">
    <property type="protein sequence ID" value="RVW31018.1"/>
    <property type="molecule type" value="Genomic_DNA"/>
</dbReference>
<dbReference type="GO" id="GO:0006508">
    <property type="term" value="P:proteolysis"/>
    <property type="evidence" value="ECO:0007669"/>
    <property type="project" value="UniProtKB-KW"/>
</dbReference>